<comment type="caution">
    <text evidence="3">The sequence shown here is derived from an EMBL/GenBank/DDBJ whole genome shotgun (WGS) entry which is preliminary data.</text>
</comment>
<keyword evidence="2" id="KW-0732">Signal</keyword>
<dbReference type="EMBL" id="BJLP01000035">
    <property type="protein sequence ID" value="GEA81697.1"/>
    <property type="molecule type" value="Genomic_DNA"/>
</dbReference>
<dbReference type="InterPro" id="IPR029046">
    <property type="entry name" value="LolA/LolB/LppX"/>
</dbReference>
<reference evidence="3 4" key="1">
    <citation type="submission" date="2019-06" db="EMBL/GenBank/DDBJ databases">
        <title>Whole genome shotgun sequence of Cellulomonas uda NBRC 3747.</title>
        <authorList>
            <person name="Hosoyama A."/>
            <person name="Uohara A."/>
            <person name="Ohji S."/>
            <person name="Ichikawa N."/>
        </authorList>
    </citation>
    <scope>NUCLEOTIDE SEQUENCE [LARGE SCALE GENOMIC DNA]</scope>
    <source>
        <strain evidence="3 4">NBRC 3747</strain>
    </source>
</reference>
<evidence type="ECO:0000313" key="3">
    <source>
        <dbReference type="EMBL" id="GEA81697.1"/>
    </source>
</evidence>
<protein>
    <recommendedName>
        <fullName evidence="5">Lipoprotein</fullName>
    </recommendedName>
</protein>
<dbReference type="SUPFAM" id="SSF89392">
    <property type="entry name" value="Prokaryotic lipoproteins and lipoprotein localization factors"/>
    <property type="match status" value="1"/>
</dbReference>
<organism evidence="3 4">
    <name type="scientific">Cellulomonas uda</name>
    <dbReference type="NCBI Taxonomy" id="1714"/>
    <lineage>
        <taxon>Bacteria</taxon>
        <taxon>Bacillati</taxon>
        <taxon>Actinomycetota</taxon>
        <taxon>Actinomycetes</taxon>
        <taxon>Micrococcales</taxon>
        <taxon>Cellulomonadaceae</taxon>
        <taxon>Cellulomonas</taxon>
    </lineage>
</organism>
<sequence length="280" mass="28837">MRAITRIVGTGAAAVLALSLAACGSDSGPSEQETKAPAGTSATPAPEKDDDGGEEITAETLYSALASQVGKDTSYRMTSTTPGAAGTFEGVVVVKGGKTSMSIVSEAAGAKTRIVLTDGAYYMDLGEMSDNKFIKIDLSDETNPFGAMLGPIEDMGDLSKSFAGFKDSVESIKKVGEEDLEGVSTTHYVVTVDPSAAVAAMGDGTVPTDAASALEDVAYDLWLDDENRPAKMVIDIAGEEMTTTYTDWNDSSLTVVAPSGDELSPLTWEELMSGAGGLGG</sequence>
<evidence type="ECO:0000256" key="2">
    <source>
        <dbReference type="SAM" id="SignalP"/>
    </source>
</evidence>
<keyword evidence="4" id="KW-1185">Reference proteome</keyword>
<name>A0A4Y3KCI8_CELUD</name>
<proteinExistence type="predicted"/>
<gene>
    <name evidence="3" type="ORF">CUD01_21410</name>
</gene>
<feature type="region of interest" description="Disordered" evidence="1">
    <location>
        <begin position="26"/>
        <end position="53"/>
    </location>
</feature>
<dbReference type="Proteomes" id="UP000315842">
    <property type="component" value="Unassembled WGS sequence"/>
</dbReference>
<dbReference type="AlphaFoldDB" id="A0A4Y3KCI8"/>
<dbReference type="PROSITE" id="PS51257">
    <property type="entry name" value="PROKAR_LIPOPROTEIN"/>
    <property type="match status" value="1"/>
</dbReference>
<feature type="signal peptide" evidence="2">
    <location>
        <begin position="1"/>
        <end position="24"/>
    </location>
</feature>
<accession>A0A4Y3KCI8</accession>
<dbReference type="RefSeq" id="WP_141321030.1">
    <property type="nucleotide sequence ID" value="NZ_BJLP01000035.1"/>
</dbReference>
<evidence type="ECO:0000256" key="1">
    <source>
        <dbReference type="SAM" id="MobiDB-lite"/>
    </source>
</evidence>
<feature type="chain" id="PRO_5038379098" description="Lipoprotein" evidence="2">
    <location>
        <begin position="25"/>
        <end position="280"/>
    </location>
</feature>
<dbReference type="Gene3D" id="2.50.20.20">
    <property type="match status" value="1"/>
</dbReference>
<evidence type="ECO:0008006" key="5">
    <source>
        <dbReference type="Google" id="ProtNLM"/>
    </source>
</evidence>
<evidence type="ECO:0000313" key="4">
    <source>
        <dbReference type="Proteomes" id="UP000315842"/>
    </source>
</evidence>